<gene>
    <name evidence="1" type="ORF">BAY60_05045</name>
</gene>
<dbReference type="OrthoDB" id="4327509at2"/>
<name>A0A2V4BB31_9PSEU</name>
<dbReference type="CDD" id="cd07043">
    <property type="entry name" value="STAS_anti-anti-sigma_factors"/>
    <property type="match status" value="1"/>
</dbReference>
<dbReference type="SUPFAM" id="SSF55874">
    <property type="entry name" value="ATPase domain of HSP90 chaperone/DNA topoisomerase II/histidine kinase"/>
    <property type="match status" value="1"/>
</dbReference>
<comment type="caution">
    <text evidence="1">The sequence shown here is derived from an EMBL/GenBank/DDBJ whole genome shotgun (WGS) entry which is preliminary data.</text>
</comment>
<dbReference type="Proteomes" id="UP000249915">
    <property type="component" value="Unassembled WGS sequence"/>
</dbReference>
<dbReference type="Pfam" id="PF01740">
    <property type="entry name" value="STAS"/>
    <property type="match status" value="1"/>
</dbReference>
<dbReference type="Gene3D" id="3.30.565.10">
    <property type="entry name" value="Histidine kinase-like ATPase, C-terminal domain"/>
    <property type="match status" value="1"/>
</dbReference>
<organism evidence="1 2">
    <name type="scientific">Prauserella muralis</name>
    <dbReference type="NCBI Taxonomy" id="588067"/>
    <lineage>
        <taxon>Bacteria</taxon>
        <taxon>Bacillati</taxon>
        <taxon>Actinomycetota</taxon>
        <taxon>Actinomycetes</taxon>
        <taxon>Pseudonocardiales</taxon>
        <taxon>Pseudonocardiaceae</taxon>
        <taxon>Prauserella</taxon>
    </lineage>
</organism>
<dbReference type="InterPro" id="IPR036890">
    <property type="entry name" value="HATPase_C_sf"/>
</dbReference>
<dbReference type="PANTHER" id="PTHR35526">
    <property type="entry name" value="ANTI-SIGMA-F FACTOR RSBW-RELATED"/>
    <property type="match status" value="1"/>
</dbReference>
<accession>A0A2V4BB31</accession>
<dbReference type="Gene3D" id="3.30.750.24">
    <property type="entry name" value="STAS domain"/>
    <property type="match status" value="1"/>
</dbReference>
<dbReference type="RefSeq" id="WP_112279752.1">
    <property type="nucleotide sequence ID" value="NZ_MASW01000001.1"/>
</dbReference>
<protein>
    <submittedName>
        <fullName evidence="1">Uncharacterized protein</fullName>
    </submittedName>
</protein>
<dbReference type="AlphaFoldDB" id="A0A2V4BB31"/>
<proteinExistence type="predicted"/>
<keyword evidence="2" id="KW-1185">Reference proteome</keyword>
<evidence type="ECO:0000313" key="1">
    <source>
        <dbReference type="EMBL" id="PXY31722.1"/>
    </source>
</evidence>
<dbReference type="PROSITE" id="PS50801">
    <property type="entry name" value="STAS"/>
    <property type="match status" value="1"/>
</dbReference>
<dbReference type="PANTHER" id="PTHR35526:SF3">
    <property type="entry name" value="ANTI-SIGMA-F FACTOR RSBW"/>
    <property type="match status" value="1"/>
</dbReference>
<dbReference type="EMBL" id="MASW01000001">
    <property type="protein sequence ID" value="PXY31722.1"/>
    <property type="molecule type" value="Genomic_DNA"/>
</dbReference>
<dbReference type="InterPro" id="IPR002645">
    <property type="entry name" value="STAS_dom"/>
</dbReference>
<sequence length="255" mass="27015">MVSYKELTVEIAPHDGCLVVRPTGELNALTYRSLRDTLLKCAADTPAAVIVDIEHLAIATTSALTVFTSAQVSTAAEWPAVPVLLVAHDDARLAWLRSTAVGRFVGCHPDLGSAVAAAGSPPPRLRTVRSLPRHRPGIVARRFVTEVLEQWQVATLVDDAVVIATELAENACVHAGTDIEIRLELRRGVLTVAIADGSSAPAMLREQPTGPRSVSGLQLVSRLATTWGSTPSPSGGKIVWATLHRPSPAVGVRGR</sequence>
<evidence type="ECO:0000313" key="2">
    <source>
        <dbReference type="Proteomes" id="UP000249915"/>
    </source>
</evidence>
<dbReference type="InterPro" id="IPR050267">
    <property type="entry name" value="Anti-sigma-factor_SerPK"/>
</dbReference>
<reference evidence="1 2" key="1">
    <citation type="submission" date="2016-07" db="EMBL/GenBank/DDBJ databases">
        <title>Draft genome sequence of Prauserella muralis DSM 45305, isolated from a mould-covered wall in an indoor environment.</title>
        <authorList>
            <person name="Ruckert C."/>
            <person name="Albersmeier A."/>
            <person name="Jiang C.-L."/>
            <person name="Jiang Y."/>
            <person name="Kalinowski J."/>
            <person name="Schneider O."/>
            <person name="Winkler A."/>
            <person name="Zotchev S.B."/>
        </authorList>
    </citation>
    <scope>NUCLEOTIDE SEQUENCE [LARGE SCALE GENOMIC DNA]</scope>
    <source>
        <strain evidence="1 2">DSM 45305</strain>
    </source>
</reference>
<dbReference type="CDD" id="cd16936">
    <property type="entry name" value="HATPase_RsbW-like"/>
    <property type="match status" value="1"/>
</dbReference>
<dbReference type="SUPFAM" id="SSF52091">
    <property type="entry name" value="SpoIIaa-like"/>
    <property type="match status" value="1"/>
</dbReference>
<dbReference type="InterPro" id="IPR036513">
    <property type="entry name" value="STAS_dom_sf"/>
</dbReference>